<dbReference type="Pfam" id="PF26062">
    <property type="entry name" value="DUF8022"/>
    <property type="match status" value="1"/>
</dbReference>
<gene>
    <name evidence="2" type="ORF">DP107_09255</name>
</gene>
<accession>A0A554NAI9</accession>
<evidence type="ECO:0000256" key="1">
    <source>
        <dbReference type="SAM" id="MobiDB-lite"/>
    </source>
</evidence>
<dbReference type="Proteomes" id="UP000319894">
    <property type="component" value="Unassembled WGS sequence"/>
</dbReference>
<dbReference type="InParanoid" id="A0A554NAI9"/>
<dbReference type="InterPro" id="IPR058335">
    <property type="entry name" value="PccX"/>
</dbReference>
<comment type="caution">
    <text evidence="2">The sequence shown here is derived from an EMBL/GenBank/DDBJ whole genome shotgun (WGS) entry which is preliminary data.</text>
</comment>
<reference evidence="2 3" key="1">
    <citation type="submission" date="2018-06" db="EMBL/GenBank/DDBJ databases">
        <title>Natronomonas sp. F16-60 a new haloarchaeon isolated from a solar saltern of Isla Cristina, Huelva, Spain.</title>
        <authorList>
            <person name="Duran-Viseras A."/>
            <person name="Sanchez-Porro C."/>
            <person name="Ventosa A."/>
        </authorList>
    </citation>
    <scope>NUCLEOTIDE SEQUENCE [LARGE SCALE GENOMIC DNA]</scope>
    <source>
        <strain evidence="2 3">F16-60</strain>
    </source>
</reference>
<evidence type="ECO:0000313" key="2">
    <source>
        <dbReference type="EMBL" id="TSD14414.1"/>
    </source>
</evidence>
<organism evidence="2 3">
    <name type="scientific">Haloglomus irregulare</name>
    <dbReference type="NCBI Taxonomy" id="2234134"/>
    <lineage>
        <taxon>Archaea</taxon>
        <taxon>Methanobacteriati</taxon>
        <taxon>Methanobacteriota</taxon>
        <taxon>Stenosarchaea group</taxon>
        <taxon>Halobacteria</taxon>
        <taxon>Halobacteriales</taxon>
        <taxon>Natronomonadaceae</taxon>
        <taxon>Haloglomus</taxon>
    </lineage>
</organism>
<dbReference type="EMBL" id="QMDX01000004">
    <property type="protein sequence ID" value="TSD14414.1"/>
    <property type="molecule type" value="Genomic_DNA"/>
</dbReference>
<sequence length="158" mass="16561">MKTSIIQPGTARERLVANPESHAGERGESPPTDPPATSDDDGDGTASDADTHTFTPPPDGVTGMTPEHADGDGSERLPVPGGDLRLPETASDEEAAALVAAVANHLREQRAAAAAADDGPELVNPWSFAGRVGARERRDLPGQVERGDEWKLAGRLQR</sequence>
<proteinExistence type="predicted"/>
<feature type="region of interest" description="Disordered" evidence="1">
    <location>
        <begin position="1"/>
        <end position="91"/>
    </location>
</feature>
<keyword evidence="3" id="KW-1185">Reference proteome</keyword>
<protein>
    <recommendedName>
        <fullName evidence="4">Acc operon protein</fullName>
    </recommendedName>
</protein>
<evidence type="ECO:0000313" key="3">
    <source>
        <dbReference type="Proteomes" id="UP000319894"/>
    </source>
</evidence>
<evidence type="ECO:0008006" key="4">
    <source>
        <dbReference type="Google" id="ProtNLM"/>
    </source>
</evidence>
<dbReference type="AlphaFoldDB" id="A0A554NAI9"/>
<name>A0A554NAI9_9EURY</name>